<dbReference type="AlphaFoldDB" id="X0YDU0"/>
<evidence type="ECO:0000313" key="1">
    <source>
        <dbReference type="EMBL" id="GAG34951.1"/>
    </source>
</evidence>
<feature type="non-terminal residue" evidence="1">
    <location>
        <position position="1"/>
    </location>
</feature>
<accession>X0YDU0</accession>
<organism evidence="1">
    <name type="scientific">marine sediment metagenome</name>
    <dbReference type="NCBI Taxonomy" id="412755"/>
    <lineage>
        <taxon>unclassified sequences</taxon>
        <taxon>metagenomes</taxon>
        <taxon>ecological metagenomes</taxon>
    </lineage>
</organism>
<name>X0YDU0_9ZZZZ</name>
<proteinExistence type="predicted"/>
<sequence>DIFVFEVFNVFDVSATSLTFFSPALARGEESQAVGKVFKTPYKNNTQGPVV</sequence>
<dbReference type="EMBL" id="BARS01043004">
    <property type="protein sequence ID" value="GAG34951.1"/>
    <property type="molecule type" value="Genomic_DNA"/>
</dbReference>
<comment type="caution">
    <text evidence="1">The sequence shown here is derived from an EMBL/GenBank/DDBJ whole genome shotgun (WGS) entry which is preliminary data.</text>
</comment>
<gene>
    <name evidence="1" type="ORF">S01H1_65163</name>
</gene>
<reference evidence="1" key="1">
    <citation type="journal article" date="2014" name="Front. Microbiol.">
        <title>High frequency of phylogenetically diverse reductive dehalogenase-homologous genes in deep subseafloor sedimentary metagenomes.</title>
        <authorList>
            <person name="Kawai M."/>
            <person name="Futagami T."/>
            <person name="Toyoda A."/>
            <person name="Takaki Y."/>
            <person name="Nishi S."/>
            <person name="Hori S."/>
            <person name="Arai W."/>
            <person name="Tsubouchi T."/>
            <person name="Morono Y."/>
            <person name="Uchiyama I."/>
            <person name="Ito T."/>
            <person name="Fujiyama A."/>
            <person name="Inagaki F."/>
            <person name="Takami H."/>
        </authorList>
    </citation>
    <scope>NUCLEOTIDE SEQUENCE</scope>
    <source>
        <strain evidence="1">Expedition CK06-06</strain>
    </source>
</reference>
<protein>
    <submittedName>
        <fullName evidence="1">Uncharacterized protein</fullName>
    </submittedName>
</protein>